<name>A0A194XIH0_MOLSC</name>
<protein>
    <submittedName>
        <fullName evidence="1">Uncharacterized protein</fullName>
    </submittedName>
</protein>
<dbReference type="InParanoid" id="A0A194XIH0"/>
<dbReference type="RefSeq" id="XP_018074313.1">
    <property type="nucleotide sequence ID" value="XM_018207726.1"/>
</dbReference>
<dbReference type="GeneID" id="28817452"/>
<accession>A0A194XIH0</accession>
<reference evidence="1 2" key="1">
    <citation type="submission" date="2015-10" db="EMBL/GenBank/DDBJ databases">
        <title>Full genome of DAOMC 229536 Phialocephala scopiformis, a fungal endophyte of spruce producing the potent anti-insectan compound rugulosin.</title>
        <authorList>
            <consortium name="DOE Joint Genome Institute"/>
            <person name="Walker A.K."/>
            <person name="Frasz S.L."/>
            <person name="Seifert K.A."/>
            <person name="Miller J.D."/>
            <person name="Mondo S.J."/>
            <person name="Labutti K."/>
            <person name="Lipzen A."/>
            <person name="Dockter R."/>
            <person name="Kennedy M."/>
            <person name="Grigoriev I.V."/>
            <person name="Spatafora J.W."/>
        </authorList>
    </citation>
    <scope>NUCLEOTIDE SEQUENCE [LARGE SCALE GENOMIC DNA]</scope>
    <source>
        <strain evidence="1 2">CBS 120377</strain>
    </source>
</reference>
<dbReference type="KEGG" id="psco:LY89DRAFT_467387"/>
<evidence type="ECO:0000313" key="1">
    <source>
        <dbReference type="EMBL" id="KUJ19958.1"/>
    </source>
</evidence>
<keyword evidence="2" id="KW-1185">Reference proteome</keyword>
<dbReference type="OrthoDB" id="73846at2759"/>
<dbReference type="AlphaFoldDB" id="A0A194XIH0"/>
<evidence type="ECO:0000313" key="2">
    <source>
        <dbReference type="Proteomes" id="UP000070700"/>
    </source>
</evidence>
<organism evidence="1 2">
    <name type="scientific">Mollisia scopiformis</name>
    <name type="common">Conifer needle endophyte fungus</name>
    <name type="synonym">Phialocephala scopiformis</name>
    <dbReference type="NCBI Taxonomy" id="149040"/>
    <lineage>
        <taxon>Eukaryota</taxon>
        <taxon>Fungi</taxon>
        <taxon>Dikarya</taxon>
        <taxon>Ascomycota</taxon>
        <taxon>Pezizomycotina</taxon>
        <taxon>Leotiomycetes</taxon>
        <taxon>Helotiales</taxon>
        <taxon>Mollisiaceae</taxon>
        <taxon>Mollisia</taxon>
    </lineage>
</organism>
<gene>
    <name evidence="1" type="ORF">LY89DRAFT_467387</name>
</gene>
<proteinExistence type="predicted"/>
<sequence length="236" mass="26840">MSKVVFLIPILLPPHFTSHAHELEDNLAMRGLGSAVLPSCFNQNSVDRGPIYAEKRPPITFLVHNNRRMNELEDSNASIGLVENENCQFAKGFDVEVLAIPENTMATRLPTTLHLRYMSGILKTTQGFDVETEPDLDPYDWDPQQAEFLHHNPVIFQGDTSVLSFGADDNRKLVVRSDLIPQDVNTYNVKYVRNEDAMKSQEYIRNYILPSAPRYVCSTLNGIKHRLRPDSIILFL</sequence>
<dbReference type="EMBL" id="KQ947410">
    <property type="protein sequence ID" value="KUJ19958.1"/>
    <property type="molecule type" value="Genomic_DNA"/>
</dbReference>
<dbReference type="Proteomes" id="UP000070700">
    <property type="component" value="Unassembled WGS sequence"/>
</dbReference>